<name>A0A6L9MFU8_9HYPH</name>
<dbReference type="InterPro" id="IPR011990">
    <property type="entry name" value="TPR-like_helical_dom_sf"/>
</dbReference>
<evidence type="ECO:0000313" key="3">
    <source>
        <dbReference type="Proteomes" id="UP000476332"/>
    </source>
</evidence>
<evidence type="ECO:0000256" key="1">
    <source>
        <dbReference type="SAM" id="MobiDB-lite"/>
    </source>
</evidence>
<dbReference type="Proteomes" id="UP000476332">
    <property type="component" value="Unassembled WGS sequence"/>
</dbReference>
<dbReference type="RefSeq" id="WP_163043476.1">
    <property type="nucleotide sequence ID" value="NZ_JAAAMJ010000004.1"/>
</dbReference>
<proteinExistence type="predicted"/>
<dbReference type="AlphaFoldDB" id="A0A6L9MFU8"/>
<feature type="compositionally biased region" description="Basic and acidic residues" evidence="1">
    <location>
        <begin position="44"/>
        <end position="56"/>
    </location>
</feature>
<reference evidence="2 3" key="1">
    <citation type="submission" date="2020-01" db="EMBL/GenBank/DDBJ databases">
        <title>Genomes of bacteria type strains.</title>
        <authorList>
            <person name="Chen J."/>
            <person name="Zhu S."/>
            <person name="Chen J."/>
        </authorList>
    </citation>
    <scope>NUCLEOTIDE SEQUENCE [LARGE SCALE GENOMIC DNA]</scope>
    <source>
        <strain evidence="2 3">KCTC 52919</strain>
    </source>
</reference>
<feature type="region of interest" description="Disordered" evidence="1">
    <location>
        <begin position="42"/>
        <end position="62"/>
    </location>
</feature>
<comment type="caution">
    <text evidence="2">The sequence shown here is derived from an EMBL/GenBank/DDBJ whole genome shotgun (WGS) entry which is preliminary data.</text>
</comment>
<dbReference type="Gene3D" id="1.25.40.10">
    <property type="entry name" value="Tetratricopeptide repeat domain"/>
    <property type="match status" value="2"/>
</dbReference>
<dbReference type="EMBL" id="JAAAMJ010000004">
    <property type="protein sequence ID" value="NDV86729.1"/>
    <property type="molecule type" value="Genomic_DNA"/>
</dbReference>
<organism evidence="2 3">
    <name type="scientific">Aurantimonas aggregata</name>
    <dbReference type="NCBI Taxonomy" id="2047720"/>
    <lineage>
        <taxon>Bacteria</taxon>
        <taxon>Pseudomonadati</taxon>
        <taxon>Pseudomonadota</taxon>
        <taxon>Alphaproteobacteria</taxon>
        <taxon>Hyphomicrobiales</taxon>
        <taxon>Aurantimonadaceae</taxon>
        <taxon>Aurantimonas</taxon>
    </lineage>
</organism>
<dbReference type="SUPFAM" id="SSF48452">
    <property type="entry name" value="TPR-like"/>
    <property type="match status" value="2"/>
</dbReference>
<feature type="region of interest" description="Disordered" evidence="1">
    <location>
        <begin position="76"/>
        <end position="101"/>
    </location>
</feature>
<sequence length="796" mass="84151">MMPTSAFRRSLSLLVAGLVAGVALSQWIDTSEDRSRLPLNADAASRDVSDGDDRRTTAVGDQWSMVSEASAQAGEMVPDAAPAAAASGNEPVQPRGGTARTPFVADAPLAQAEPGADAPATPPQVDETALRYFARSGDSRRLEAEIARLQALYPDWTPPEDPLSVPDIGDPSLDAMWELYAQDKYAEVRAAIAARQESEPGWEPPADLLDRLTVAESRVRLVNASNLQQYDTVVRVAGDTPSLLTCSEVDVLWRLAEAFAETERPERALDAYRYVLTNCDNPGERLATMQMAIQRLDRPAMDSLLALQRPSEDGIDEFAGVRNELSRQAVDAGNADPSATASQADLETVRQLAEADGGASDRLLLGWYYLRRDQPTAAEAWFRLAREAADTSEASQGLALALLALSQPVEAEAIIRPFADESDAARTVYVAAAANLLAVEPPIVQSPEILRTIVDAVAKAEDANGAQQLGWYAYGLNQLPTAAQWFAQSLDWQPDSEPAAFGLALASQRLGDAAELSRLQAAWQGRSPRIAEIGQAGATLPQTASGALAATAATMQAASPTTAPAPLAYVQPAAPTASQAPVAAAAAPVAPAAAPVTAAPTMQQPVAQAAPQYAAPQQRSAPRGCSASIDPRTLSAQAALDRGWCLMELNRPIEAAPSFGIALLAGSAQTRRDAAYGQALAYLRVGLADKAAVAAAREPQPRERRTELETAILSAQALDSFGAKRPVEALIALDQRSQIAPDRLDLMVLQGYAYLELGRFGDAQQVFTAAANAGNRDAARGLNAVREATGFIISSD</sequence>
<gene>
    <name evidence="2" type="ORF">GTW51_08445</name>
</gene>
<accession>A0A6L9MFU8</accession>
<evidence type="ECO:0000313" key="2">
    <source>
        <dbReference type="EMBL" id="NDV86729.1"/>
    </source>
</evidence>
<protein>
    <submittedName>
        <fullName evidence="2">Cellulose synthase</fullName>
    </submittedName>
</protein>
<keyword evidence="3" id="KW-1185">Reference proteome</keyword>